<dbReference type="eggNOG" id="KOG4454">
    <property type="taxonomic scope" value="Eukaryota"/>
</dbReference>
<dbReference type="PROSITE" id="PS50102">
    <property type="entry name" value="RRM"/>
    <property type="match status" value="1"/>
</dbReference>
<dbReference type="PANTHER" id="PTHR13798:SF11">
    <property type="entry name" value="RNA-BINDING PROTEIN 7-RELATED"/>
    <property type="match status" value="1"/>
</dbReference>
<name>A7SM09_NEMVE</name>
<dbReference type="InParanoid" id="A7SM09"/>
<dbReference type="PhylomeDB" id="A7SM09"/>
<dbReference type="InterPro" id="IPR000504">
    <property type="entry name" value="RRM_dom"/>
</dbReference>
<evidence type="ECO:0000256" key="4">
    <source>
        <dbReference type="PROSITE-ProRule" id="PRU00176"/>
    </source>
</evidence>
<dbReference type="OMA" id="QIRLQYG"/>
<dbReference type="InterPro" id="IPR035979">
    <property type="entry name" value="RBD_domain_sf"/>
</dbReference>
<sequence>KDCSVFVGNLDSRVTEEILWELFLQAGPLENVRIPTDKNTGQQRSFGFVEFSSPVSVHYASELLDGIRLYDRAINVKPQSNNQ</sequence>
<protein>
    <recommendedName>
        <fullName evidence="5">RRM domain-containing protein</fullName>
    </recommendedName>
</protein>
<dbReference type="Proteomes" id="UP000001593">
    <property type="component" value="Unassembled WGS sequence"/>
</dbReference>
<evidence type="ECO:0000313" key="7">
    <source>
        <dbReference type="Proteomes" id="UP000001593"/>
    </source>
</evidence>
<dbReference type="HOGENOM" id="CLU_012062_28_16_1"/>
<reference evidence="6 7" key="1">
    <citation type="journal article" date="2007" name="Science">
        <title>Sea anemone genome reveals ancestral eumetazoan gene repertoire and genomic organization.</title>
        <authorList>
            <person name="Putnam N.H."/>
            <person name="Srivastava M."/>
            <person name="Hellsten U."/>
            <person name="Dirks B."/>
            <person name="Chapman J."/>
            <person name="Salamov A."/>
            <person name="Terry A."/>
            <person name="Shapiro H."/>
            <person name="Lindquist E."/>
            <person name="Kapitonov V.V."/>
            <person name="Jurka J."/>
            <person name="Genikhovich G."/>
            <person name="Grigoriev I.V."/>
            <person name="Lucas S.M."/>
            <person name="Steele R.E."/>
            <person name="Finnerty J.R."/>
            <person name="Technau U."/>
            <person name="Martindale M.Q."/>
            <person name="Rokhsar D.S."/>
        </authorList>
    </citation>
    <scope>NUCLEOTIDE SEQUENCE [LARGE SCALE GENOMIC DNA]</scope>
    <source>
        <strain evidence="7">CH2 X CH6</strain>
    </source>
</reference>
<evidence type="ECO:0000313" key="6">
    <source>
        <dbReference type="EMBL" id="EDO35243.1"/>
    </source>
</evidence>
<dbReference type="InterPro" id="IPR012677">
    <property type="entry name" value="Nucleotide-bd_a/b_plait_sf"/>
</dbReference>
<evidence type="ECO:0000259" key="5">
    <source>
        <dbReference type="PROSITE" id="PS50102"/>
    </source>
</evidence>
<proteinExistence type="predicted"/>
<dbReference type="Pfam" id="PF00076">
    <property type="entry name" value="RRM_1"/>
    <property type="match status" value="1"/>
</dbReference>
<dbReference type="InterPro" id="IPR052285">
    <property type="entry name" value="NEXT_complex_subunit"/>
</dbReference>
<dbReference type="STRING" id="45351.A7SM09"/>
<evidence type="ECO:0000256" key="2">
    <source>
        <dbReference type="ARBA" id="ARBA00022884"/>
    </source>
</evidence>
<dbReference type="KEGG" id="nve:5506643"/>
<dbReference type="EMBL" id="DS469704">
    <property type="protein sequence ID" value="EDO35243.1"/>
    <property type="molecule type" value="Genomic_DNA"/>
</dbReference>
<keyword evidence="2 4" id="KW-0694">RNA-binding</keyword>
<feature type="domain" description="RRM" evidence="5">
    <location>
        <begin position="3"/>
        <end position="81"/>
    </location>
</feature>
<dbReference type="CDD" id="cd12336">
    <property type="entry name" value="RRM_RBM7_like"/>
    <property type="match status" value="1"/>
</dbReference>
<organism evidence="6 7">
    <name type="scientific">Nematostella vectensis</name>
    <name type="common">Starlet sea anemone</name>
    <dbReference type="NCBI Taxonomy" id="45351"/>
    <lineage>
        <taxon>Eukaryota</taxon>
        <taxon>Metazoa</taxon>
        <taxon>Cnidaria</taxon>
        <taxon>Anthozoa</taxon>
        <taxon>Hexacorallia</taxon>
        <taxon>Actiniaria</taxon>
        <taxon>Edwardsiidae</taxon>
        <taxon>Nematostella</taxon>
    </lineage>
</organism>
<dbReference type="GO" id="GO:0003723">
    <property type="term" value="F:RNA binding"/>
    <property type="evidence" value="ECO:0007669"/>
    <property type="project" value="UniProtKB-UniRule"/>
</dbReference>
<feature type="non-terminal residue" evidence="6">
    <location>
        <position position="1"/>
    </location>
</feature>
<dbReference type="GO" id="GO:0005654">
    <property type="term" value="C:nucleoplasm"/>
    <property type="evidence" value="ECO:0007669"/>
    <property type="project" value="UniProtKB-SubCell"/>
</dbReference>
<dbReference type="SMART" id="SM00360">
    <property type="entry name" value="RRM"/>
    <property type="match status" value="1"/>
</dbReference>
<keyword evidence="7" id="KW-1185">Reference proteome</keyword>
<feature type="non-terminal residue" evidence="6">
    <location>
        <position position="83"/>
    </location>
</feature>
<keyword evidence="3" id="KW-0539">Nucleus</keyword>
<evidence type="ECO:0000256" key="1">
    <source>
        <dbReference type="ARBA" id="ARBA00004642"/>
    </source>
</evidence>
<dbReference type="AlphaFoldDB" id="A7SM09"/>
<dbReference type="Gene3D" id="3.30.70.330">
    <property type="match status" value="1"/>
</dbReference>
<gene>
    <name evidence="6" type="ORF">NEMVEDRAFT_v1g45511</name>
</gene>
<comment type="subcellular location">
    <subcellularLocation>
        <location evidence="1">Nucleus</location>
        <location evidence="1">Nucleoplasm</location>
    </subcellularLocation>
</comment>
<dbReference type="SUPFAM" id="SSF54928">
    <property type="entry name" value="RNA-binding domain, RBD"/>
    <property type="match status" value="1"/>
</dbReference>
<dbReference type="PANTHER" id="PTHR13798">
    <property type="entry name" value="RNA BINDING MOTIF RBM PROTEIN -RELATED"/>
    <property type="match status" value="1"/>
</dbReference>
<accession>A7SM09</accession>
<evidence type="ECO:0000256" key="3">
    <source>
        <dbReference type="ARBA" id="ARBA00023242"/>
    </source>
</evidence>